<dbReference type="EMBL" id="WTYT01000004">
    <property type="protein sequence ID" value="MXO66251.1"/>
    <property type="molecule type" value="Genomic_DNA"/>
</dbReference>
<evidence type="ECO:0000313" key="1">
    <source>
        <dbReference type="EMBL" id="MXO66251.1"/>
    </source>
</evidence>
<gene>
    <name evidence="1" type="ORF">GRI91_10830</name>
</gene>
<comment type="caution">
    <text evidence="1">The sequence shown here is derived from an EMBL/GenBank/DDBJ whole genome shotgun (WGS) entry which is preliminary data.</text>
</comment>
<dbReference type="RefSeq" id="WP_160736678.1">
    <property type="nucleotide sequence ID" value="NZ_WTYT01000004.1"/>
</dbReference>
<accession>A0A6I4T822</accession>
<proteinExistence type="predicted"/>
<reference evidence="1 2" key="1">
    <citation type="submission" date="2019-12" db="EMBL/GenBank/DDBJ databases">
        <title>Genomic-based taxomic classification of the family Erythrobacteraceae.</title>
        <authorList>
            <person name="Xu L."/>
        </authorList>
    </citation>
    <scope>NUCLEOTIDE SEQUENCE [LARGE SCALE GENOMIC DNA]</scope>
    <source>
        <strain evidence="1 2">LMG 29518</strain>
    </source>
</reference>
<protein>
    <submittedName>
        <fullName evidence="1">Uncharacterized protein</fullName>
    </submittedName>
</protein>
<dbReference type="AlphaFoldDB" id="A0A6I4T822"/>
<keyword evidence="2" id="KW-1185">Reference proteome</keyword>
<evidence type="ECO:0000313" key="2">
    <source>
        <dbReference type="Proteomes" id="UP000438476"/>
    </source>
</evidence>
<name>A0A6I4T822_9SPHN</name>
<organism evidence="1 2">
    <name type="scientific">Altericroceibacterium endophyticum</name>
    <dbReference type="NCBI Taxonomy" id="1808508"/>
    <lineage>
        <taxon>Bacteria</taxon>
        <taxon>Pseudomonadati</taxon>
        <taxon>Pseudomonadota</taxon>
        <taxon>Alphaproteobacteria</taxon>
        <taxon>Sphingomonadales</taxon>
        <taxon>Erythrobacteraceae</taxon>
        <taxon>Altericroceibacterium</taxon>
    </lineage>
</organism>
<dbReference type="Proteomes" id="UP000438476">
    <property type="component" value="Unassembled WGS sequence"/>
</dbReference>
<sequence>MIVETLPSQDIGTEWIDLAAVRPELANRACMIESLFRSGQLLFVALQDDMPDDLTAGVHLTRHMAVDCAAEHIWLRGQSAGRVALAFIA</sequence>